<dbReference type="SUPFAM" id="SSF51735">
    <property type="entry name" value="NAD(P)-binding Rossmann-fold domains"/>
    <property type="match status" value="1"/>
</dbReference>
<dbReference type="Proteomes" id="UP001597387">
    <property type="component" value="Unassembled WGS sequence"/>
</dbReference>
<dbReference type="InterPro" id="IPR001509">
    <property type="entry name" value="Epimerase_deHydtase"/>
</dbReference>
<dbReference type="Gene3D" id="3.40.50.720">
    <property type="entry name" value="NAD(P)-binding Rossmann-like Domain"/>
    <property type="match status" value="1"/>
</dbReference>
<dbReference type="InterPro" id="IPR036291">
    <property type="entry name" value="NAD(P)-bd_dom_sf"/>
</dbReference>
<reference evidence="5" key="1">
    <citation type="journal article" date="2019" name="Int. J. Syst. Evol. Microbiol.">
        <title>The Global Catalogue of Microorganisms (GCM) 10K type strain sequencing project: providing services to taxonomists for standard genome sequencing and annotation.</title>
        <authorList>
            <consortium name="The Broad Institute Genomics Platform"/>
            <consortium name="The Broad Institute Genome Sequencing Center for Infectious Disease"/>
            <person name="Wu L."/>
            <person name="Ma J."/>
        </authorList>
    </citation>
    <scope>NUCLEOTIDE SEQUENCE [LARGE SCALE GENOMIC DNA]</scope>
    <source>
        <strain evidence="5">KCTC 42217</strain>
    </source>
</reference>
<keyword evidence="2" id="KW-0472">Membrane</keyword>
<dbReference type="PANTHER" id="PTHR14097">
    <property type="entry name" value="OXIDOREDUCTASE HTATIP2"/>
    <property type="match status" value="1"/>
</dbReference>
<feature type="domain" description="NAD-dependent epimerase/dehydratase" evidence="3">
    <location>
        <begin position="4"/>
        <end position="197"/>
    </location>
</feature>
<evidence type="ECO:0000256" key="2">
    <source>
        <dbReference type="ARBA" id="ARBA00023136"/>
    </source>
</evidence>
<keyword evidence="5" id="KW-1185">Reference proteome</keyword>
<organism evidence="4 5">
    <name type="scientific">Paradesertivirga mongoliensis</name>
    <dbReference type="NCBI Taxonomy" id="2100740"/>
    <lineage>
        <taxon>Bacteria</taxon>
        <taxon>Pseudomonadati</taxon>
        <taxon>Bacteroidota</taxon>
        <taxon>Sphingobacteriia</taxon>
        <taxon>Sphingobacteriales</taxon>
        <taxon>Sphingobacteriaceae</taxon>
        <taxon>Paradesertivirga</taxon>
    </lineage>
</organism>
<dbReference type="RefSeq" id="WP_255898712.1">
    <property type="nucleotide sequence ID" value="NZ_JAFMZO010000001.1"/>
</dbReference>
<proteinExistence type="predicted"/>
<name>A0ABW4ZIZ4_9SPHI</name>
<evidence type="ECO:0000256" key="1">
    <source>
        <dbReference type="ARBA" id="ARBA00004370"/>
    </source>
</evidence>
<sequence length="217" mass="24520">MKKVIIAGASGLIGTELLTLLLQDGRISEVLALVRFPLPTNNTKLKQLKVNFDKLSDYKDQIEGDAIYCCLGSTKKKTPNLNDYHKVDHEYPLTLAKIALENKIAQYHLISALGADKNSKVFYPRLKGRIEEDVKDIPLQSVHIYQPSLLVGNRNEHRAFEKFFIHAMNFINPLLVGSLRKYRSIKATTVAQAMINQTFKNLDGIHTYPSNIIQELA</sequence>
<dbReference type="PANTHER" id="PTHR14097:SF7">
    <property type="entry name" value="OXIDOREDUCTASE HTATIP2"/>
    <property type="match status" value="1"/>
</dbReference>
<comment type="subcellular location">
    <subcellularLocation>
        <location evidence="1">Membrane</location>
    </subcellularLocation>
</comment>
<protein>
    <submittedName>
        <fullName evidence="4">NAD-dependent epimerase/dehydratase family protein</fullName>
    </submittedName>
</protein>
<evidence type="ECO:0000313" key="4">
    <source>
        <dbReference type="EMBL" id="MFD2161710.1"/>
    </source>
</evidence>
<dbReference type="Pfam" id="PF01370">
    <property type="entry name" value="Epimerase"/>
    <property type="match status" value="1"/>
</dbReference>
<evidence type="ECO:0000259" key="3">
    <source>
        <dbReference type="Pfam" id="PF01370"/>
    </source>
</evidence>
<gene>
    <name evidence="4" type="ORF">ACFSJU_04850</name>
</gene>
<dbReference type="EMBL" id="JBHUHZ010000001">
    <property type="protein sequence ID" value="MFD2161710.1"/>
    <property type="molecule type" value="Genomic_DNA"/>
</dbReference>
<evidence type="ECO:0000313" key="5">
    <source>
        <dbReference type="Proteomes" id="UP001597387"/>
    </source>
</evidence>
<comment type="caution">
    <text evidence="4">The sequence shown here is derived from an EMBL/GenBank/DDBJ whole genome shotgun (WGS) entry which is preliminary data.</text>
</comment>
<accession>A0ABW4ZIZ4</accession>